<dbReference type="InterPro" id="IPR000504">
    <property type="entry name" value="RRM_dom"/>
</dbReference>
<organism evidence="7">
    <name type="scientific">Platynereis dumerilii</name>
    <name type="common">Dumeril's clam worm</name>
    <dbReference type="NCBI Taxonomy" id="6359"/>
    <lineage>
        <taxon>Eukaryota</taxon>
        <taxon>Metazoa</taxon>
        <taxon>Spiralia</taxon>
        <taxon>Lophotrochozoa</taxon>
        <taxon>Annelida</taxon>
        <taxon>Polychaeta</taxon>
        <taxon>Errantia</taxon>
        <taxon>Phyllodocida</taxon>
        <taxon>Nereididae</taxon>
        <taxon>Platynereis</taxon>
    </lineage>
</organism>
<accession>A0AAT9PXD0</accession>
<evidence type="ECO:0000313" key="7">
    <source>
        <dbReference type="EMBL" id="UPO71091.1"/>
    </source>
</evidence>
<comment type="subcellular location">
    <subcellularLocation>
        <location evidence="1">Cytoplasm</location>
        <location evidence="1">Stress granule</location>
    </subcellularLocation>
</comment>
<dbReference type="PANTHER" id="PTHR10693">
    <property type="entry name" value="RAS GTPASE-ACTIVATING PROTEIN-BINDING PROTEIN"/>
    <property type="match status" value="1"/>
</dbReference>
<dbReference type="InterPro" id="IPR039539">
    <property type="entry name" value="Ras_GTPase_bind_prot"/>
</dbReference>
<feature type="domain" description="NTF2" evidence="6">
    <location>
        <begin position="11"/>
        <end position="131"/>
    </location>
</feature>
<dbReference type="GO" id="GO:0003729">
    <property type="term" value="F:mRNA binding"/>
    <property type="evidence" value="ECO:0007669"/>
    <property type="project" value="TreeGrafter"/>
</dbReference>
<evidence type="ECO:0000256" key="4">
    <source>
        <dbReference type="SAM" id="MobiDB-lite"/>
    </source>
</evidence>
<dbReference type="FunFam" id="3.10.450.50:FF:000010">
    <property type="entry name" value="Ras GTPase-activating protein-binding protein"/>
    <property type="match status" value="1"/>
</dbReference>
<feature type="domain" description="RRM" evidence="5">
    <location>
        <begin position="338"/>
        <end position="416"/>
    </location>
</feature>
<feature type="compositionally biased region" description="Basic and acidic residues" evidence="4">
    <location>
        <begin position="327"/>
        <end position="336"/>
    </location>
</feature>
<evidence type="ECO:0000256" key="1">
    <source>
        <dbReference type="ARBA" id="ARBA00004210"/>
    </source>
</evidence>
<dbReference type="Gene3D" id="3.10.450.50">
    <property type="match status" value="1"/>
</dbReference>
<dbReference type="Pfam" id="PF02136">
    <property type="entry name" value="NTF2"/>
    <property type="match status" value="1"/>
</dbReference>
<dbReference type="SUPFAM" id="SSF54427">
    <property type="entry name" value="NTF2-like"/>
    <property type="match status" value="1"/>
</dbReference>
<dbReference type="CDD" id="cd00780">
    <property type="entry name" value="NTF2"/>
    <property type="match status" value="1"/>
</dbReference>
<evidence type="ECO:0000259" key="5">
    <source>
        <dbReference type="PROSITE" id="PS50102"/>
    </source>
</evidence>
<evidence type="ECO:0000256" key="2">
    <source>
        <dbReference type="ARBA" id="ARBA00022884"/>
    </source>
</evidence>
<dbReference type="InterPro" id="IPR002075">
    <property type="entry name" value="NTF2_dom"/>
</dbReference>
<feature type="compositionally biased region" description="Gly residues" evidence="4">
    <location>
        <begin position="421"/>
        <end position="455"/>
    </location>
</feature>
<dbReference type="GO" id="GO:0010494">
    <property type="term" value="C:cytoplasmic stress granule"/>
    <property type="evidence" value="ECO:0007669"/>
    <property type="project" value="UniProtKB-SubCell"/>
</dbReference>
<dbReference type="Pfam" id="PF00076">
    <property type="entry name" value="RRM_1"/>
    <property type="match status" value="1"/>
</dbReference>
<dbReference type="GO" id="GO:1990904">
    <property type="term" value="C:ribonucleoprotein complex"/>
    <property type="evidence" value="ECO:0007669"/>
    <property type="project" value="TreeGrafter"/>
</dbReference>
<feature type="compositionally biased region" description="Gly residues" evidence="4">
    <location>
        <begin position="472"/>
        <end position="485"/>
    </location>
</feature>
<dbReference type="PANTHER" id="PTHR10693:SF20">
    <property type="entry name" value="AT27578P"/>
    <property type="match status" value="1"/>
</dbReference>
<dbReference type="InterPro" id="IPR032710">
    <property type="entry name" value="NTF2-like_dom_sf"/>
</dbReference>
<dbReference type="EMBL" id="MT795155">
    <property type="protein sequence ID" value="UPO71091.1"/>
    <property type="molecule type" value="mRNA"/>
</dbReference>
<sequence>MVMETPSPQIVGREFVRQYYTLLHEAPRHLHRFYSHNSCFVHGGVDKPGEQQTPVMGQAEIHEKIMSLNFLDCHAKIRQVDSQATVGNAVVVQVTGELSNSGQPMRRFMQTFVLVPQSPKKYYVHNDIFRYQDEVFHDNDTDTEIQEEVDSEQDINEIVSPDPPVAAPQPQVSAYYEPASVPPLSNGTVHQEEPMAVEPAPLVKPVAVPEETIKVEEPQPEPIKEEMIETKEVVEEEPLMTPQEEEPKSNAPVSWAAMLAGKSAGGPPPVVKQTPPPPQMSKPVDQKPLGMGGDSAPQPQRAPRGPRERGPPRDREGSSRSTTVEPEDTRRSRYPDSHQVFVGNLPHQMPESELKLFFEQYGKVMELRINKKGSNPNVPNYGFVVFDEEKTVEKVLSNKGPFMLQGHRLNVEEKKQRGSEGGRPGSGTRLGGRGGGMGRGGNSGPPRGRGGGMGSGFNRQDGPRGPSNTGANPGGNRGGFGVPRR</sequence>
<dbReference type="InterPro" id="IPR035979">
    <property type="entry name" value="RBD_domain_sf"/>
</dbReference>
<feature type="region of interest" description="Disordered" evidence="4">
    <location>
        <begin position="235"/>
        <end position="346"/>
    </location>
</feature>
<proteinExistence type="evidence at transcript level"/>
<dbReference type="SMART" id="SM00360">
    <property type="entry name" value="RRM"/>
    <property type="match status" value="1"/>
</dbReference>
<feature type="compositionally biased region" description="Pro residues" evidence="4">
    <location>
        <begin position="266"/>
        <end position="280"/>
    </location>
</feature>
<name>A0AAT9PXD0_PLADU</name>
<dbReference type="InterPro" id="IPR018222">
    <property type="entry name" value="Nuclear_transport_factor_2_euk"/>
</dbReference>
<dbReference type="AlphaFoldDB" id="A0AAT9PXD0"/>
<feature type="compositionally biased region" description="Basic and acidic residues" evidence="4">
    <location>
        <begin position="305"/>
        <end position="318"/>
    </location>
</feature>
<dbReference type="PROSITE" id="PS50177">
    <property type="entry name" value="NTF2_DOMAIN"/>
    <property type="match status" value="1"/>
</dbReference>
<dbReference type="GO" id="GO:0005829">
    <property type="term" value="C:cytosol"/>
    <property type="evidence" value="ECO:0007669"/>
    <property type="project" value="TreeGrafter"/>
</dbReference>
<dbReference type="SUPFAM" id="SSF54928">
    <property type="entry name" value="RNA-binding domain, RBD"/>
    <property type="match status" value="1"/>
</dbReference>
<feature type="compositionally biased region" description="Basic and acidic residues" evidence="4">
    <location>
        <begin position="409"/>
        <end position="420"/>
    </location>
</feature>
<keyword evidence="2 3" id="KW-0694">RNA-binding</keyword>
<dbReference type="InterPro" id="IPR012677">
    <property type="entry name" value="Nucleotide-bd_a/b_plait_sf"/>
</dbReference>
<protein>
    <submittedName>
        <fullName evidence="7">Ras-GTPase-activating protein-binding-like protein</fullName>
    </submittedName>
</protein>
<reference evidence="7" key="1">
    <citation type="submission" date="2020-07" db="EMBL/GenBank/DDBJ databases">
        <title>Characterization of L-Cry in Platynereis dumerilii.</title>
        <authorList>
            <person name="Poehn B."/>
            <person name="Krishnan S."/>
            <person name="Zurl M."/>
            <person name="Coric A."/>
            <person name="Rokvic D."/>
            <person name="Orel L."/>
            <person name="Wolf E."/>
            <person name="Tessmar-Raible K."/>
        </authorList>
    </citation>
    <scope>NUCLEOTIDE SEQUENCE</scope>
</reference>
<evidence type="ECO:0000256" key="3">
    <source>
        <dbReference type="PROSITE-ProRule" id="PRU00176"/>
    </source>
</evidence>
<dbReference type="PROSITE" id="PS50102">
    <property type="entry name" value="RRM"/>
    <property type="match status" value="1"/>
</dbReference>
<feature type="region of interest" description="Disordered" evidence="4">
    <location>
        <begin position="407"/>
        <end position="485"/>
    </location>
</feature>
<dbReference type="Gene3D" id="3.30.70.330">
    <property type="match status" value="1"/>
</dbReference>
<evidence type="ECO:0000259" key="6">
    <source>
        <dbReference type="PROSITE" id="PS50177"/>
    </source>
</evidence>